<dbReference type="AlphaFoldDB" id="A0A8C4R2Z0"/>
<reference evidence="4" key="1">
    <citation type="submission" date="2025-08" db="UniProtKB">
        <authorList>
            <consortium name="Ensembl"/>
        </authorList>
    </citation>
    <scope>IDENTIFICATION</scope>
</reference>
<organism evidence="4 5">
    <name type="scientific">Eptatretus burgeri</name>
    <name type="common">Inshore hagfish</name>
    <dbReference type="NCBI Taxonomy" id="7764"/>
    <lineage>
        <taxon>Eukaryota</taxon>
        <taxon>Metazoa</taxon>
        <taxon>Chordata</taxon>
        <taxon>Craniata</taxon>
        <taxon>Vertebrata</taxon>
        <taxon>Cyclostomata</taxon>
        <taxon>Myxini</taxon>
        <taxon>Myxiniformes</taxon>
        <taxon>Myxinidae</taxon>
        <taxon>Eptatretinae</taxon>
        <taxon>Eptatretus</taxon>
    </lineage>
</organism>
<feature type="domain" description="CIP2A N-terminal" evidence="3">
    <location>
        <begin position="10"/>
        <end position="128"/>
    </location>
</feature>
<evidence type="ECO:0000259" key="3">
    <source>
        <dbReference type="Pfam" id="PF21044"/>
    </source>
</evidence>
<dbReference type="Pfam" id="PF21044">
    <property type="entry name" value="CIP2A_N"/>
    <property type="match status" value="2"/>
</dbReference>
<proteinExistence type="predicted"/>
<sequence length="528" mass="60518">MLSFSLPFQKNVKSLYRSLIHFLAHSSLTVVVFALSILTSLTLGEEVGERLFHAKNIHQTFQLIFNILVNGEGKLTRKYSVDLFMDLLDNAKVTDLLTRYEHFSSCLRQILDLLRSKNGDGIEKVSRTVDASNKSASHLLCFQVHRSLSYKNFHTDMPANPHQLGALQFCLLLFFQDPRLVPFLTFALTSSDRRRVCSALRLLFESAPLPDFPTVMYVSSRRPFALLRNRLLLPSSFPFILATDLIFVLQLNSNGTDPRTSEIIDVYEQKLSSLATKENHLQDLLEAKASALVQADRMLSQYRCRCAQTEAEARRLAGLLREAERHCENLGAQLNEERAEGEQGRQDMERLLVHSRRLEAQMVRLTELEERLSKTVLAYGLITVLKLDKTLRDRSLLTITEGRKLESRNFIYLMNSLQDLLQTIKERDGQLAALEKERERSEETANAVRADLTRTEQARKELSIKTSSLELQKSAREREMKQLEERLREVEEREREARQEIQKNAQMIAMIHSLSSGKLQPGTVNLSL</sequence>
<reference evidence="4" key="2">
    <citation type="submission" date="2025-09" db="UniProtKB">
        <authorList>
            <consortium name="Ensembl"/>
        </authorList>
    </citation>
    <scope>IDENTIFICATION</scope>
</reference>
<evidence type="ECO:0000313" key="5">
    <source>
        <dbReference type="Proteomes" id="UP000694388"/>
    </source>
</evidence>
<feature type="domain" description="CIP2A N-terminal" evidence="3">
    <location>
        <begin position="172"/>
        <end position="217"/>
    </location>
</feature>
<keyword evidence="2" id="KW-0472">Membrane</keyword>
<dbReference type="GeneTree" id="ENSGT00940000153251"/>
<feature type="coiled-coil region" evidence="1">
    <location>
        <begin position="417"/>
        <end position="507"/>
    </location>
</feature>
<dbReference type="PANTHER" id="PTHR23161">
    <property type="entry name" value="PROTEIN CIP2A"/>
    <property type="match status" value="1"/>
</dbReference>
<keyword evidence="5" id="KW-1185">Reference proteome</keyword>
<dbReference type="PANTHER" id="PTHR23161:SF2">
    <property type="entry name" value="PROTEIN CIP2A"/>
    <property type="match status" value="1"/>
</dbReference>
<dbReference type="Ensembl" id="ENSEBUT00000024768.1">
    <property type="protein sequence ID" value="ENSEBUP00000024193.1"/>
    <property type="gene ID" value="ENSEBUG00000014897.1"/>
</dbReference>
<feature type="coiled-coil region" evidence="1">
    <location>
        <begin position="292"/>
        <end position="375"/>
    </location>
</feature>
<dbReference type="InterPro" id="IPR048701">
    <property type="entry name" value="CIP2A_N"/>
</dbReference>
<dbReference type="Proteomes" id="UP000694388">
    <property type="component" value="Unplaced"/>
</dbReference>
<evidence type="ECO:0000256" key="1">
    <source>
        <dbReference type="SAM" id="Coils"/>
    </source>
</evidence>
<accession>A0A8C4R2Z0</accession>
<evidence type="ECO:0000313" key="4">
    <source>
        <dbReference type="Ensembl" id="ENSEBUP00000024193.1"/>
    </source>
</evidence>
<name>A0A8C4R2Z0_EPTBU</name>
<dbReference type="InterPro" id="IPR042510">
    <property type="entry name" value="CIP2A"/>
</dbReference>
<protein>
    <submittedName>
        <fullName evidence="4">Cell proliferation regulating inhibitor of protein phosphatase 2A</fullName>
    </submittedName>
</protein>
<keyword evidence="2" id="KW-0812">Transmembrane</keyword>
<evidence type="ECO:0000256" key="2">
    <source>
        <dbReference type="SAM" id="Phobius"/>
    </source>
</evidence>
<keyword evidence="2" id="KW-1133">Transmembrane helix</keyword>
<keyword evidence="1" id="KW-0175">Coiled coil</keyword>
<feature type="transmembrane region" description="Helical" evidence="2">
    <location>
        <begin position="20"/>
        <end position="43"/>
    </location>
</feature>